<sequence>MPSAGAANPYAAIIRRADLVETDSGPQLQAQIDYQLSPSAKEALHKGIALNWRVLLKLRAVGRLWDRTVYSRELPYRIRFHALLNQYEVLAPNQASEMFLTLNAALGYMSNPRDSTPLGAISPRPGQRYYLAVKCQFEREDLPVPLRPFAYLDPQWFLSSDWTLWPIQK</sequence>
<protein>
    <submittedName>
        <fullName evidence="1">DUF4390 domain-containing protein</fullName>
    </submittedName>
</protein>
<dbReference type="Proteomes" id="UP001524499">
    <property type="component" value="Unassembled WGS sequence"/>
</dbReference>
<dbReference type="Pfam" id="PF14334">
    <property type="entry name" value="DUF4390"/>
    <property type="match status" value="1"/>
</dbReference>
<accession>A0ABT1TK95</accession>
<reference evidence="1 2" key="1">
    <citation type="submission" date="2022-07" db="EMBL/GenBank/DDBJ databases">
        <title>Methylomonas rivi sp. nov., Methylomonas rosea sp. nov., Methylomonas aureus sp. nov. and Methylomonas subterranea sp. nov., four novel methanotrophs isolated from a freshwater creek and the deep terrestrial subsurface.</title>
        <authorList>
            <person name="Abin C."/>
            <person name="Sankaranarayanan K."/>
            <person name="Garner C."/>
            <person name="Sindelar R."/>
            <person name="Kotary K."/>
            <person name="Garner R."/>
            <person name="Barclay S."/>
            <person name="Lawson P."/>
            <person name="Krumholz L."/>
        </authorList>
    </citation>
    <scope>NUCLEOTIDE SEQUENCE [LARGE SCALE GENOMIC DNA]</scope>
    <source>
        <strain evidence="1 2">SURF-2</strain>
    </source>
</reference>
<dbReference type="RefSeq" id="WP_256603914.1">
    <property type="nucleotide sequence ID" value="NZ_JANIBJ010000040.1"/>
</dbReference>
<organism evidence="1 2">
    <name type="scientific">Methylomonas subterranea</name>
    <dbReference type="NCBI Taxonomy" id="2952225"/>
    <lineage>
        <taxon>Bacteria</taxon>
        <taxon>Pseudomonadati</taxon>
        <taxon>Pseudomonadota</taxon>
        <taxon>Gammaproteobacteria</taxon>
        <taxon>Methylococcales</taxon>
        <taxon>Methylococcaceae</taxon>
        <taxon>Methylomonas</taxon>
    </lineage>
</organism>
<dbReference type="EMBL" id="JANIBJ010000040">
    <property type="protein sequence ID" value="MCQ8105878.1"/>
    <property type="molecule type" value="Genomic_DNA"/>
</dbReference>
<comment type="caution">
    <text evidence="1">The sequence shown here is derived from an EMBL/GenBank/DDBJ whole genome shotgun (WGS) entry which is preliminary data.</text>
</comment>
<keyword evidence="2" id="KW-1185">Reference proteome</keyword>
<dbReference type="InterPro" id="IPR025500">
    <property type="entry name" value="DUF4390"/>
</dbReference>
<proteinExistence type="predicted"/>
<evidence type="ECO:0000313" key="1">
    <source>
        <dbReference type="EMBL" id="MCQ8105878.1"/>
    </source>
</evidence>
<name>A0ABT1TK95_9GAMM</name>
<gene>
    <name evidence="1" type="ORF">NP590_17340</name>
</gene>
<evidence type="ECO:0000313" key="2">
    <source>
        <dbReference type="Proteomes" id="UP001524499"/>
    </source>
</evidence>